<evidence type="ECO:0000313" key="2">
    <source>
        <dbReference type="EMBL" id="KEH37499.1"/>
    </source>
</evidence>
<feature type="compositionally biased region" description="Polar residues" evidence="1">
    <location>
        <begin position="49"/>
        <end position="63"/>
    </location>
</feature>
<evidence type="ECO:0000313" key="4">
    <source>
        <dbReference type="Proteomes" id="UP000002051"/>
    </source>
</evidence>
<dbReference type="AlphaFoldDB" id="A0A072V629"/>
<reference evidence="3" key="3">
    <citation type="submission" date="2015-04" db="UniProtKB">
        <authorList>
            <consortium name="EnsemblPlants"/>
        </authorList>
    </citation>
    <scope>IDENTIFICATION</scope>
    <source>
        <strain evidence="3">cv. Jemalong A17</strain>
    </source>
</reference>
<protein>
    <submittedName>
        <fullName evidence="2 3">Uncharacterized protein</fullName>
    </submittedName>
</protein>
<proteinExistence type="predicted"/>
<dbReference type="HOGENOM" id="CLU_2137173_0_0_1"/>
<name>A0A072V629_MEDTR</name>
<dbReference type="Proteomes" id="UP000002051">
    <property type="component" value="Chromosome 2"/>
</dbReference>
<feature type="compositionally biased region" description="Basic and acidic residues" evidence="1">
    <location>
        <begin position="66"/>
        <end position="75"/>
    </location>
</feature>
<keyword evidence="4" id="KW-1185">Reference proteome</keyword>
<dbReference type="EnsemblPlants" id="KEH37499">
    <property type="protein sequence ID" value="KEH37499"/>
    <property type="gene ID" value="MTR_2g040490"/>
</dbReference>
<organism evidence="2 4">
    <name type="scientific">Medicago truncatula</name>
    <name type="common">Barrel medic</name>
    <name type="synonym">Medicago tribuloides</name>
    <dbReference type="NCBI Taxonomy" id="3880"/>
    <lineage>
        <taxon>Eukaryota</taxon>
        <taxon>Viridiplantae</taxon>
        <taxon>Streptophyta</taxon>
        <taxon>Embryophyta</taxon>
        <taxon>Tracheophyta</taxon>
        <taxon>Spermatophyta</taxon>
        <taxon>Magnoliopsida</taxon>
        <taxon>eudicotyledons</taxon>
        <taxon>Gunneridae</taxon>
        <taxon>Pentapetalae</taxon>
        <taxon>rosids</taxon>
        <taxon>fabids</taxon>
        <taxon>Fabales</taxon>
        <taxon>Fabaceae</taxon>
        <taxon>Papilionoideae</taxon>
        <taxon>50 kb inversion clade</taxon>
        <taxon>NPAAA clade</taxon>
        <taxon>Hologalegina</taxon>
        <taxon>IRL clade</taxon>
        <taxon>Trifolieae</taxon>
        <taxon>Medicago</taxon>
    </lineage>
</organism>
<evidence type="ECO:0000313" key="3">
    <source>
        <dbReference type="EnsemblPlants" id="KEH37499"/>
    </source>
</evidence>
<sequence>MWRTNRRSIRNKDETEGVLSLHNDVRRSFTRTFFLSTAVFAALFAPSAPNKSSQQGSLSNRPSEPQVKENEFDASKVSETNIQIVMENQLLGGSKHTLEKEVINGKGVTIHEI</sequence>
<evidence type="ECO:0000256" key="1">
    <source>
        <dbReference type="SAM" id="MobiDB-lite"/>
    </source>
</evidence>
<gene>
    <name evidence="2" type="ordered locus">MTR_2g040490</name>
</gene>
<accession>A0A072V629</accession>
<feature type="region of interest" description="Disordered" evidence="1">
    <location>
        <begin position="48"/>
        <end position="75"/>
    </location>
</feature>
<dbReference type="EMBL" id="CM001218">
    <property type="protein sequence ID" value="KEH37499.1"/>
    <property type="molecule type" value="Genomic_DNA"/>
</dbReference>
<reference evidence="2 4" key="2">
    <citation type="journal article" date="2014" name="BMC Genomics">
        <title>An improved genome release (version Mt4.0) for the model legume Medicago truncatula.</title>
        <authorList>
            <person name="Tang H."/>
            <person name="Krishnakumar V."/>
            <person name="Bidwell S."/>
            <person name="Rosen B."/>
            <person name="Chan A."/>
            <person name="Zhou S."/>
            <person name="Gentzbittel L."/>
            <person name="Childs K.L."/>
            <person name="Yandell M."/>
            <person name="Gundlach H."/>
            <person name="Mayer K.F."/>
            <person name="Schwartz D.C."/>
            <person name="Town C.D."/>
        </authorList>
    </citation>
    <scope>GENOME REANNOTATION</scope>
    <source>
        <strain evidence="2">A17</strain>
        <strain evidence="3 4">cv. Jemalong A17</strain>
    </source>
</reference>
<reference evidence="2 4" key="1">
    <citation type="journal article" date="2011" name="Nature">
        <title>The Medicago genome provides insight into the evolution of rhizobial symbioses.</title>
        <authorList>
            <person name="Young N.D."/>
            <person name="Debelle F."/>
            <person name="Oldroyd G.E."/>
            <person name="Geurts R."/>
            <person name="Cannon S.B."/>
            <person name="Udvardi M.K."/>
            <person name="Benedito V.A."/>
            <person name="Mayer K.F."/>
            <person name="Gouzy J."/>
            <person name="Schoof H."/>
            <person name="Van de Peer Y."/>
            <person name="Proost S."/>
            <person name="Cook D.R."/>
            <person name="Meyers B.C."/>
            <person name="Spannagl M."/>
            <person name="Cheung F."/>
            <person name="De Mita S."/>
            <person name="Krishnakumar V."/>
            <person name="Gundlach H."/>
            <person name="Zhou S."/>
            <person name="Mudge J."/>
            <person name="Bharti A.K."/>
            <person name="Murray J.D."/>
            <person name="Naoumkina M.A."/>
            <person name="Rosen B."/>
            <person name="Silverstein K.A."/>
            <person name="Tang H."/>
            <person name="Rombauts S."/>
            <person name="Zhao P.X."/>
            <person name="Zhou P."/>
            <person name="Barbe V."/>
            <person name="Bardou P."/>
            <person name="Bechner M."/>
            <person name="Bellec A."/>
            <person name="Berger A."/>
            <person name="Berges H."/>
            <person name="Bidwell S."/>
            <person name="Bisseling T."/>
            <person name="Choisne N."/>
            <person name="Couloux A."/>
            <person name="Denny R."/>
            <person name="Deshpande S."/>
            <person name="Dai X."/>
            <person name="Doyle J.J."/>
            <person name="Dudez A.M."/>
            <person name="Farmer A.D."/>
            <person name="Fouteau S."/>
            <person name="Franken C."/>
            <person name="Gibelin C."/>
            <person name="Gish J."/>
            <person name="Goldstein S."/>
            <person name="Gonzalez A.J."/>
            <person name="Green P.J."/>
            <person name="Hallab A."/>
            <person name="Hartog M."/>
            <person name="Hua A."/>
            <person name="Humphray S.J."/>
            <person name="Jeong D.H."/>
            <person name="Jing Y."/>
            <person name="Jocker A."/>
            <person name="Kenton S.M."/>
            <person name="Kim D.J."/>
            <person name="Klee K."/>
            <person name="Lai H."/>
            <person name="Lang C."/>
            <person name="Lin S."/>
            <person name="Macmil S.L."/>
            <person name="Magdelenat G."/>
            <person name="Matthews L."/>
            <person name="McCorrison J."/>
            <person name="Monaghan E.L."/>
            <person name="Mun J.H."/>
            <person name="Najar F.Z."/>
            <person name="Nicholson C."/>
            <person name="Noirot C."/>
            <person name="O'Bleness M."/>
            <person name="Paule C.R."/>
            <person name="Poulain J."/>
            <person name="Prion F."/>
            <person name="Qin B."/>
            <person name="Qu C."/>
            <person name="Retzel E.F."/>
            <person name="Riddle C."/>
            <person name="Sallet E."/>
            <person name="Samain S."/>
            <person name="Samson N."/>
            <person name="Sanders I."/>
            <person name="Saurat O."/>
            <person name="Scarpelli C."/>
            <person name="Schiex T."/>
            <person name="Segurens B."/>
            <person name="Severin A.J."/>
            <person name="Sherrier D.J."/>
            <person name="Shi R."/>
            <person name="Sims S."/>
            <person name="Singer S.R."/>
            <person name="Sinharoy S."/>
            <person name="Sterck L."/>
            <person name="Viollet A."/>
            <person name="Wang B.B."/>
            <person name="Wang K."/>
            <person name="Wang M."/>
            <person name="Wang X."/>
            <person name="Warfsmann J."/>
            <person name="Weissenbach J."/>
            <person name="White D.D."/>
            <person name="White J.D."/>
            <person name="Wiley G.B."/>
            <person name="Wincker P."/>
            <person name="Xing Y."/>
            <person name="Yang L."/>
            <person name="Yao Z."/>
            <person name="Ying F."/>
            <person name="Zhai J."/>
            <person name="Zhou L."/>
            <person name="Zuber A."/>
            <person name="Denarie J."/>
            <person name="Dixon R.A."/>
            <person name="May G.D."/>
            <person name="Schwartz D.C."/>
            <person name="Rogers J."/>
            <person name="Quetier F."/>
            <person name="Town C.D."/>
            <person name="Roe B.A."/>
        </authorList>
    </citation>
    <scope>NUCLEOTIDE SEQUENCE [LARGE SCALE GENOMIC DNA]</scope>
    <source>
        <strain evidence="2">A17</strain>
        <strain evidence="3 4">cv. Jemalong A17</strain>
    </source>
</reference>